<dbReference type="NCBIfam" id="NF004837">
    <property type="entry name" value="PRK06187.1"/>
    <property type="match status" value="1"/>
</dbReference>
<proteinExistence type="predicted"/>
<name>A0ABU3B8T0_9GAMM</name>
<dbReference type="CDD" id="cd17631">
    <property type="entry name" value="FACL_FadD13-like"/>
    <property type="match status" value="1"/>
</dbReference>
<keyword evidence="4" id="KW-1185">Reference proteome</keyword>
<dbReference type="InterPro" id="IPR045851">
    <property type="entry name" value="AMP-bd_C_sf"/>
</dbReference>
<dbReference type="Pfam" id="PF00501">
    <property type="entry name" value="AMP-binding"/>
    <property type="match status" value="1"/>
</dbReference>
<dbReference type="InterPro" id="IPR025110">
    <property type="entry name" value="AMP-bd_C"/>
</dbReference>
<dbReference type="EMBL" id="JAVRHY010000005">
    <property type="protein sequence ID" value="MDT0618212.1"/>
    <property type="molecule type" value="Genomic_DNA"/>
</dbReference>
<dbReference type="Proteomes" id="UP001259982">
    <property type="component" value="Unassembled WGS sequence"/>
</dbReference>
<comment type="caution">
    <text evidence="3">The sequence shown here is derived from an EMBL/GenBank/DDBJ whole genome shotgun (WGS) entry which is preliminary data.</text>
</comment>
<dbReference type="PANTHER" id="PTHR43767:SF7">
    <property type="entry name" value="MEDIUM_LONG-CHAIN-FATTY-ACID--COA LIGASE FADD8"/>
    <property type="match status" value="1"/>
</dbReference>
<reference evidence="3 4" key="1">
    <citation type="submission" date="2023-09" db="EMBL/GenBank/DDBJ databases">
        <authorList>
            <person name="Rey-Velasco X."/>
        </authorList>
    </citation>
    <scope>NUCLEOTIDE SEQUENCE [LARGE SCALE GENOMIC DNA]</scope>
    <source>
        <strain evidence="3 4">P385</strain>
    </source>
</reference>
<accession>A0ABU3B8T0</accession>
<dbReference type="NCBIfam" id="NF006182">
    <property type="entry name" value="PRK08316.1"/>
    <property type="match status" value="1"/>
</dbReference>
<dbReference type="InterPro" id="IPR000873">
    <property type="entry name" value="AMP-dep_synth/lig_dom"/>
</dbReference>
<dbReference type="Pfam" id="PF13193">
    <property type="entry name" value="AMP-binding_C"/>
    <property type="match status" value="1"/>
</dbReference>
<protein>
    <submittedName>
        <fullName evidence="3">Fatty acyl-CoA synthetase</fullName>
    </submittedName>
</protein>
<feature type="domain" description="AMP-binding enzyme C-terminal" evidence="2">
    <location>
        <begin position="429"/>
        <end position="503"/>
    </location>
</feature>
<dbReference type="PROSITE" id="PS00455">
    <property type="entry name" value="AMP_BINDING"/>
    <property type="match status" value="1"/>
</dbReference>
<dbReference type="Gene3D" id="3.30.300.30">
    <property type="match status" value="1"/>
</dbReference>
<feature type="domain" description="AMP-dependent synthetase/ligase" evidence="1">
    <location>
        <begin position="20"/>
        <end position="378"/>
    </location>
</feature>
<dbReference type="InterPro" id="IPR050237">
    <property type="entry name" value="ATP-dep_AMP-bd_enzyme"/>
</dbReference>
<dbReference type="RefSeq" id="WP_311658290.1">
    <property type="nucleotide sequence ID" value="NZ_JAVRHY010000005.1"/>
</dbReference>
<dbReference type="SUPFAM" id="SSF56801">
    <property type="entry name" value="Acetyl-CoA synthetase-like"/>
    <property type="match status" value="1"/>
</dbReference>
<organism evidence="3 4">
    <name type="scientific">Spectribacter acetivorans</name>
    <dbReference type="NCBI Taxonomy" id="3075603"/>
    <lineage>
        <taxon>Bacteria</taxon>
        <taxon>Pseudomonadati</taxon>
        <taxon>Pseudomonadota</taxon>
        <taxon>Gammaproteobacteria</taxon>
        <taxon>Salinisphaerales</taxon>
        <taxon>Salinisphaeraceae</taxon>
        <taxon>Spectribacter</taxon>
    </lineage>
</organism>
<evidence type="ECO:0000313" key="4">
    <source>
        <dbReference type="Proteomes" id="UP001259982"/>
    </source>
</evidence>
<dbReference type="InterPro" id="IPR042099">
    <property type="entry name" value="ANL_N_sf"/>
</dbReference>
<evidence type="ECO:0000259" key="1">
    <source>
        <dbReference type="Pfam" id="PF00501"/>
    </source>
</evidence>
<evidence type="ECO:0000259" key="2">
    <source>
        <dbReference type="Pfam" id="PF13193"/>
    </source>
</evidence>
<gene>
    <name evidence="3" type="ORF">RM531_06975</name>
</gene>
<dbReference type="Gene3D" id="3.40.50.12780">
    <property type="entry name" value="N-terminal domain of ligase-like"/>
    <property type="match status" value="1"/>
</dbReference>
<evidence type="ECO:0000313" key="3">
    <source>
        <dbReference type="EMBL" id="MDT0618212.1"/>
    </source>
</evidence>
<dbReference type="InterPro" id="IPR020845">
    <property type="entry name" value="AMP-binding_CS"/>
</dbReference>
<dbReference type="PANTHER" id="PTHR43767">
    <property type="entry name" value="LONG-CHAIN-FATTY-ACID--COA LIGASE"/>
    <property type="match status" value="1"/>
</dbReference>
<sequence>MKQESMAAPATGNTIGEALTRSVRRNPGATALIFGDRRWTFAELDVAVNRVANGLIASGLQPGERVAAYAHNSDSYALLWLACCRAGLVHVPVNYSMTTSELAYILEQCGASALFIDDQAHADVDTAQQGSQVRLLGHMTGGGEPDVLAWAQGGASDAAPGVPVAETELAQLLYTSGTTSAPKGAMMTHRALMAHYTSTIITLSIDPNDLFLGALPLYHSAPTHVFLMPQLLMGGATVLIDGPKPNLVFDYIENHRAAAFFAPPTAWIALLRHEDFDKRDLSALKKAYYGAAIMPEPVLHELRERLPGLQVYNCYGQSEIGPLATVLQPEEHDERPTSAGRPVFNVDMRIVDEDMNDVPMGELGEIVYRSPQLLQAYWDKPDQTEESFAGGWFHSGDVGRLDEGGYLYVVDRIKDIINTGGVTLSSRDVEDCLYTHPAVAEVAVIGLPDDKWIEKVAAVVCLKAGESADAAELEAHARKHLSAYKVPKVFHFVDDLPRNASGKLLKRELRDRFSE</sequence>